<dbReference type="GO" id="GO:0004497">
    <property type="term" value="F:monooxygenase activity"/>
    <property type="evidence" value="ECO:0007669"/>
    <property type="project" value="UniProtKB-KW"/>
</dbReference>
<keyword evidence="5 7" id="KW-0408">Iron</keyword>
<sequence length="422" mass="47180">MVEETPWQQALRYANRANPYPFYEELRRTPVARQPDGTYVVSTYQEIVALLHDPRVSSDVRKLPVPVAPPAEGSAEAEPITEAVVSLEPNIITQDPPEHDRDRRMMTPHFVGPPHSPHLISDLEPEIRRIVDGLLDNMQGKTRIDAVDEFAYPLPVTVICKVLGVPLEDESRFHGWIETALDSLDFGPEAASEEMQSRLAGGRQAVEEFGQFAAELLDRYAQQPGPGMLSAMVNEDGPEAGMSKGVLVSNALLLIFAGHETTVNLIAHSVLTLLRHPDALEKLRRRPELIVPGVEELLRFESSVQFWHTRSAVEDIDIAGTTIPKGAPIFLAYGSANRDPKRFANPDELDLERRDNQHLGFSQGIHFCFGAPLARLEVQVAVGEFVRRVENPRLVEDPPPYRHNQIFRGPRHLLVDIDGIRD</sequence>
<dbReference type="FunFam" id="1.10.630.10:FF:000018">
    <property type="entry name" value="Cytochrome P450 monooxygenase"/>
    <property type="match status" value="1"/>
</dbReference>
<gene>
    <name evidence="8" type="ORF">AB5J53_44380</name>
</gene>
<dbReference type="GO" id="GO:0005506">
    <property type="term" value="F:iron ion binding"/>
    <property type="evidence" value="ECO:0007669"/>
    <property type="project" value="InterPro"/>
</dbReference>
<dbReference type="InterPro" id="IPR017972">
    <property type="entry name" value="Cyt_P450_CS"/>
</dbReference>
<dbReference type="InterPro" id="IPR036396">
    <property type="entry name" value="Cyt_P450_sf"/>
</dbReference>
<name>A0AB39RSG5_9ACTN</name>
<evidence type="ECO:0000256" key="3">
    <source>
        <dbReference type="ARBA" id="ARBA00022723"/>
    </source>
</evidence>
<keyword evidence="2 7" id="KW-0349">Heme</keyword>
<reference evidence="8" key="1">
    <citation type="submission" date="2024-07" db="EMBL/GenBank/DDBJ databases">
        <authorList>
            <person name="Yu S.T."/>
        </authorList>
    </citation>
    <scope>NUCLEOTIDE SEQUENCE</scope>
    <source>
        <strain evidence="8">R41</strain>
    </source>
</reference>
<dbReference type="PANTHER" id="PTHR46696:SF1">
    <property type="entry name" value="CYTOCHROME P450 YJIB-RELATED"/>
    <property type="match status" value="1"/>
</dbReference>
<evidence type="ECO:0000256" key="2">
    <source>
        <dbReference type="ARBA" id="ARBA00022617"/>
    </source>
</evidence>
<keyword evidence="3 7" id="KW-0479">Metal-binding</keyword>
<evidence type="ECO:0000256" key="7">
    <source>
        <dbReference type="RuleBase" id="RU000461"/>
    </source>
</evidence>
<comment type="similarity">
    <text evidence="1 7">Belongs to the cytochrome P450 family.</text>
</comment>
<evidence type="ECO:0000256" key="5">
    <source>
        <dbReference type="ARBA" id="ARBA00023004"/>
    </source>
</evidence>
<dbReference type="PANTHER" id="PTHR46696">
    <property type="entry name" value="P450, PUTATIVE (EUROFUNG)-RELATED"/>
    <property type="match status" value="1"/>
</dbReference>
<dbReference type="GO" id="GO:0016705">
    <property type="term" value="F:oxidoreductase activity, acting on paired donors, with incorporation or reduction of molecular oxygen"/>
    <property type="evidence" value="ECO:0007669"/>
    <property type="project" value="InterPro"/>
</dbReference>
<dbReference type="PRINTS" id="PR00359">
    <property type="entry name" value="BP450"/>
</dbReference>
<dbReference type="CDD" id="cd20625">
    <property type="entry name" value="CYP164-like"/>
    <property type="match status" value="1"/>
</dbReference>
<evidence type="ECO:0000256" key="4">
    <source>
        <dbReference type="ARBA" id="ARBA00023002"/>
    </source>
</evidence>
<proteinExistence type="inferred from homology"/>
<evidence type="ECO:0000313" key="8">
    <source>
        <dbReference type="EMBL" id="XDQ58187.1"/>
    </source>
</evidence>
<protein>
    <submittedName>
        <fullName evidence="8">Cytochrome P450</fullName>
    </submittedName>
</protein>
<dbReference type="GO" id="GO:0020037">
    <property type="term" value="F:heme binding"/>
    <property type="evidence" value="ECO:0007669"/>
    <property type="project" value="InterPro"/>
</dbReference>
<dbReference type="SUPFAM" id="SSF48264">
    <property type="entry name" value="Cytochrome P450"/>
    <property type="match status" value="1"/>
</dbReference>
<dbReference type="RefSeq" id="WP_369251244.1">
    <property type="nucleotide sequence ID" value="NZ_CP163443.1"/>
</dbReference>
<evidence type="ECO:0000256" key="6">
    <source>
        <dbReference type="ARBA" id="ARBA00023033"/>
    </source>
</evidence>
<keyword evidence="4 7" id="KW-0560">Oxidoreductase</keyword>
<organism evidence="8">
    <name type="scientific">Streptomyces sp. R41</name>
    <dbReference type="NCBI Taxonomy" id="3238632"/>
    <lineage>
        <taxon>Bacteria</taxon>
        <taxon>Bacillati</taxon>
        <taxon>Actinomycetota</taxon>
        <taxon>Actinomycetes</taxon>
        <taxon>Kitasatosporales</taxon>
        <taxon>Streptomycetaceae</taxon>
        <taxon>Streptomyces</taxon>
    </lineage>
</organism>
<dbReference type="Gene3D" id="1.10.630.10">
    <property type="entry name" value="Cytochrome P450"/>
    <property type="match status" value="1"/>
</dbReference>
<dbReference type="InterPro" id="IPR002397">
    <property type="entry name" value="Cyt_P450_B"/>
</dbReference>
<evidence type="ECO:0000256" key="1">
    <source>
        <dbReference type="ARBA" id="ARBA00010617"/>
    </source>
</evidence>
<dbReference type="PROSITE" id="PS00086">
    <property type="entry name" value="CYTOCHROME_P450"/>
    <property type="match status" value="1"/>
</dbReference>
<dbReference type="EMBL" id="CP163443">
    <property type="protein sequence ID" value="XDQ58187.1"/>
    <property type="molecule type" value="Genomic_DNA"/>
</dbReference>
<dbReference type="InterPro" id="IPR001128">
    <property type="entry name" value="Cyt_P450"/>
</dbReference>
<dbReference type="AlphaFoldDB" id="A0AB39RSG5"/>
<keyword evidence="6 7" id="KW-0503">Monooxygenase</keyword>
<dbReference type="Pfam" id="PF00067">
    <property type="entry name" value="p450"/>
    <property type="match status" value="1"/>
</dbReference>
<accession>A0AB39RSG5</accession>